<dbReference type="EMBL" id="LT670844">
    <property type="protein sequence ID" value="SHL95828.1"/>
    <property type="molecule type" value="Genomic_DNA"/>
</dbReference>
<organism evidence="1 2">
    <name type="scientific">Bradyrhizobium lablabi</name>
    <dbReference type="NCBI Taxonomy" id="722472"/>
    <lineage>
        <taxon>Bacteria</taxon>
        <taxon>Pseudomonadati</taxon>
        <taxon>Pseudomonadota</taxon>
        <taxon>Alphaproteobacteria</taxon>
        <taxon>Hyphomicrobiales</taxon>
        <taxon>Nitrobacteraceae</taxon>
        <taxon>Bradyrhizobium</taxon>
    </lineage>
</organism>
<reference evidence="1 2" key="1">
    <citation type="submission" date="2016-11" db="EMBL/GenBank/DDBJ databases">
        <authorList>
            <person name="Jaros S."/>
            <person name="Januszkiewicz K."/>
            <person name="Wedrychowicz H."/>
        </authorList>
    </citation>
    <scope>NUCLEOTIDE SEQUENCE [LARGE SCALE GENOMIC DNA]</scope>
    <source>
        <strain evidence="1 2">GAS499</strain>
    </source>
</reference>
<protein>
    <submittedName>
        <fullName evidence="1">Transposase and inactivated derivatives, IS1 family</fullName>
    </submittedName>
</protein>
<gene>
    <name evidence="1" type="ORF">SAMN05444159_7294</name>
</gene>
<sequence>MTRLTGCSKNTVAKLLVEAGHACAAYQDKALRKLPCKRVQMDEIWSFVYAKNDNVKDAKRAPATAGDVWTWTAICADTKLIVSWLLGSRDMDAALAFTHDLESRLANRVQLTSDGHRPYLQAVEAAFADQVDYAMLIKIYGADPQAETRYSPAKCIGAEKQPKIGSPDDKHISTSYVERSNLTKRMHMRRFTRLTNAFSKKVENHAAAIALHTMYYNFVRIHQTLRVTPAMAAGVTDKLWEVSDIVEMLEQWELANFKPEYQFVVRQYKIGKGHSISVLWRGGEVDTIFGFEKEDDALQWIKEKSQAWLLEHK</sequence>
<accession>A0A1M7EW53</accession>
<proteinExistence type="predicted"/>
<evidence type="ECO:0000313" key="1">
    <source>
        <dbReference type="EMBL" id="SHL95828.1"/>
    </source>
</evidence>
<evidence type="ECO:0000313" key="2">
    <source>
        <dbReference type="Proteomes" id="UP000189935"/>
    </source>
</evidence>
<dbReference type="AlphaFoldDB" id="A0A1M7EW53"/>
<dbReference type="Proteomes" id="UP000189935">
    <property type="component" value="Chromosome I"/>
</dbReference>
<name>A0A1M7EW53_9BRAD</name>